<organism evidence="1 2">
    <name type="scientific">Candidatus Methanoperedens nitratireducens</name>
    <dbReference type="NCBI Taxonomy" id="1392998"/>
    <lineage>
        <taxon>Archaea</taxon>
        <taxon>Methanobacteriati</taxon>
        <taxon>Methanobacteriota</taxon>
        <taxon>Stenosarchaea group</taxon>
        <taxon>Methanomicrobia</taxon>
        <taxon>Methanosarcinales</taxon>
        <taxon>ANME-2 cluster</taxon>
        <taxon>Candidatus Methanoperedentaceae</taxon>
        <taxon>Candidatus Methanoperedens</taxon>
    </lineage>
</organism>
<proteinExistence type="predicted"/>
<evidence type="ECO:0000313" key="2">
    <source>
        <dbReference type="Proteomes" id="UP000027153"/>
    </source>
</evidence>
<dbReference type="Proteomes" id="UP000027153">
    <property type="component" value="Unassembled WGS sequence"/>
</dbReference>
<reference evidence="1 2" key="1">
    <citation type="journal article" date="2013" name="Nature">
        <title>Anaerobic oxidation of methane coupled to nitrate reduction in a novel archaeal lineage.</title>
        <authorList>
            <person name="Haroon M.F."/>
            <person name="Hu S."/>
            <person name="Shi Y."/>
            <person name="Imelfort M."/>
            <person name="Keller J."/>
            <person name="Hugenholtz P."/>
            <person name="Yuan Z."/>
            <person name="Tyson G.W."/>
        </authorList>
    </citation>
    <scope>NUCLEOTIDE SEQUENCE [LARGE SCALE GENOMIC DNA]</scope>
    <source>
        <strain evidence="1 2">ANME-2d</strain>
    </source>
</reference>
<accession>A0A062V157</accession>
<sequence length="60" mass="6334">MIIKTVLILLLTVLALTGLPEALASPAYLGVFNTKYNTSGTRLDTCDVCHTTGANLNPCP</sequence>
<name>A0A062V157_9EURY</name>
<dbReference type="EMBL" id="JMIY01000002">
    <property type="protein sequence ID" value="KCZ72856.1"/>
    <property type="molecule type" value="Genomic_DNA"/>
</dbReference>
<dbReference type="AlphaFoldDB" id="A0A062V157"/>
<keyword evidence="2" id="KW-1185">Reference proteome</keyword>
<gene>
    <name evidence="1" type="ORF">ANME2D_01291</name>
</gene>
<protein>
    <submittedName>
        <fullName evidence="1">Uncharacterized protein</fullName>
    </submittedName>
</protein>
<comment type="caution">
    <text evidence="1">The sequence shown here is derived from an EMBL/GenBank/DDBJ whole genome shotgun (WGS) entry which is preliminary data.</text>
</comment>
<evidence type="ECO:0000313" key="1">
    <source>
        <dbReference type="EMBL" id="KCZ72856.1"/>
    </source>
</evidence>